<keyword evidence="3 7" id="KW-0560">Oxidoreductase</keyword>
<feature type="domain" description="Aldehyde dehydrogenase" evidence="9">
    <location>
        <begin position="86"/>
        <end position="552"/>
    </location>
</feature>
<dbReference type="FunFam" id="3.40.309.10:FF:000005">
    <property type="entry name" value="1-pyrroline-5-carboxylate dehydrogenase 1"/>
    <property type="match status" value="1"/>
</dbReference>
<dbReference type="InterPro" id="IPR016162">
    <property type="entry name" value="Ald_DH_N"/>
</dbReference>
<dbReference type="InterPro" id="IPR050485">
    <property type="entry name" value="Proline_metab_enzyme"/>
</dbReference>
<dbReference type="NCBIfam" id="TIGR01236">
    <property type="entry name" value="D1pyr5carbox1"/>
    <property type="match status" value="1"/>
</dbReference>
<dbReference type="Pfam" id="PF00171">
    <property type="entry name" value="Aldedh"/>
    <property type="match status" value="1"/>
</dbReference>
<dbReference type="AlphaFoldDB" id="A0A4D5R959"/>
<evidence type="ECO:0000256" key="7">
    <source>
        <dbReference type="RuleBase" id="RU366016"/>
    </source>
</evidence>
<evidence type="ECO:0000256" key="8">
    <source>
        <dbReference type="RuleBase" id="RU366030"/>
    </source>
</evidence>
<reference evidence="10" key="1">
    <citation type="journal article" date="2018" name="Toxicon">
        <title>Venom-gland transcriptomics and venom proteomics of the giant Florida blue centipede, Scolopendra viridis.</title>
        <authorList>
            <person name="Ward M.J."/>
            <person name="Rokyta D.R."/>
        </authorList>
    </citation>
    <scope>NUCLEOTIDE SEQUENCE</scope>
    <source>
        <tissue evidence="10">Venom gland</tissue>
    </source>
</reference>
<accession>A0A4D5R959</accession>
<evidence type="ECO:0000256" key="3">
    <source>
        <dbReference type="ARBA" id="ARBA00023002"/>
    </source>
</evidence>
<dbReference type="UniPathway" id="UPA00261">
    <property type="reaction ID" value="UER00374"/>
</dbReference>
<dbReference type="Gene3D" id="3.40.605.10">
    <property type="entry name" value="Aldehyde Dehydrogenase, Chain A, domain 1"/>
    <property type="match status" value="1"/>
</dbReference>
<organism evidence="10">
    <name type="scientific">Scolopendra viridis</name>
    <name type="common">Giant centipede</name>
    <dbReference type="NCBI Taxonomy" id="118503"/>
    <lineage>
        <taxon>Eukaryota</taxon>
        <taxon>Metazoa</taxon>
        <taxon>Ecdysozoa</taxon>
        <taxon>Arthropoda</taxon>
        <taxon>Myriapoda</taxon>
        <taxon>Chilopoda</taxon>
        <taxon>Pleurostigmophora</taxon>
        <taxon>Scolopendromorpha</taxon>
        <taxon>Scolopendridae</taxon>
        <taxon>Scolopendra</taxon>
    </lineage>
</organism>
<keyword evidence="5 7" id="KW-0642">Proline metabolism</keyword>
<comment type="similarity">
    <text evidence="2 7">Belongs to the aldehyde dehydrogenase family.</text>
</comment>
<proteinExistence type="inferred from homology"/>
<dbReference type="InterPro" id="IPR016161">
    <property type="entry name" value="Ald_DH/histidinol_DH"/>
</dbReference>
<dbReference type="InterPro" id="IPR015590">
    <property type="entry name" value="Aldehyde_DH_dom"/>
</dbReference>
<dbReference type="GO" id="GO:0010133">
    <property type="term" value="P:L-proline catabolic process to L-glutamate"/>
    <property type="evidence" value="ECO:0007669"/>
    <property type="project" value="UniProtKB-UniRule"/>
</dbReference>
<dbReference type="SUPFAM" id="SSF53720">
    <property type="entry name" value="ALDH-like"/>
    <property type="match status" value="1"/>
</dbReference>
<dbReference type="FunFam" id="3.40.605.10:FF:000006">
    <property type="entry name" value="1-pyrroline-5-carboxylate dehydrogenase"/>
    <property type="match status" value="1"/>
</dbReference>
<dbReference type="InterPro" id="IPR016160">
    <property type="entry name" value="Ald_DH_CS_CYS"/>
</dbReference>
<dbReference type="PANTHER" id="PTHR42862">
    <property type="entry name" value="DELTA-1-PYRROLINE-5-CARBOXYLATE DEHYDROGENASE 1, ISOFORM A-RELATED"/>
    <property type="match status" value="1"/>
</dbReference>
<dbReference type="EMBL" id="GGNE01000158">
    <property type="protein sequence ID" value="MIC88699.1"/>
    <property type="molecule type" value="Transcribed_RNA"/>
</dbReference>
<evidence type="ECO:0000259" key="9">
    <source>
        <dbReference type="Pfam" id="PF00171"/>
    </source>
</evidence>
<keyword evidence="4 7" id="KW-0520">NAD</keyword>
<evidence type="ECO:0000256" key="5">
    <source>
        <dbReference type="ARBA" id="ARBA00023062"/>
    </source>
</evidence>
<name>A0A4D5R959_SCOVI</name>
<evidence type="ECO:0000256" key="2">
    <source>
        <dbReference type="ARBA" id="ARBA00009986"/>
    </source>
</evidence>
<dbReference type="CDD" id="cd07123">
    <property type="entry name" value="ALDH_F4-17_P5CDH"/>
    <property type="match status" value="1"/>
</dbReference>
<comment type="pathway">
    <text evidence="1 7">Amino-acid degradation; L-proline degradation into L-glutamate; L-glutamate from L-proline: step 2/2.</text>
</comment>
<dbReference type="Gene3D" id="3.40.309.10">
    <property type="entry name" value="Aldehyde Dehydrogenase, Chain A, domain 2"/>
    <property type="match status" value="1"/>
</dbReference>
<dbReference type="GO" id="GO:0003842">
    <property type="term" value="F:L-glutamate gamma-semialdehyde dehydrogenase activity"/>
    <property type="evidence" value="ECO:0007669"/>
    <property type="project" value="UniProtKB-UniRule"/>
</dbReference>
<dbReference type="EC" id="1.2.1.88" evidence="7"/>
<dbReference type="InterPro" id="IPR016163">
    <property type="entry name" value="Ald_DH_C"/>
</dbReference>
<dbReference type="InterPro" id="IPR005931">
    <property type="entry name" value="P5CDH/ALDH4A1"/>
</dbReference>
<evidence type="ECO:0000256" key="4">
    <source>
        <dbReference type="ARBA" id="ARBA00023027"/>
    </source>
</evidence>
<protein>
    <recommendedName>
        <fullName evidence="7 8">Multifunctional fusion protein</fullName>
    </recommendedName>
    <domain>
        <recommendedName>
            <fullName evidence="8">Delta-1-pyrroline-5-carboxylate dehydrogenase</fullName>
            <shortName evidence="8">P5C dehydrogenase</shortName>
        </recommendedName>
        <alternativeName>
            <fullName evidence="7">L-glutamate gamma-semialdehyde dehydrogenase</fullName>
        </alternativeName>
    </domain>
    <domain>
        <recommendedName>
            <fullName evidence="7">L-glutamate gamma-semialdehyde dehydrogenase</fullName>
            <ecNumber evidence="7">1.2.1.88</ecNumber>
        </recommendedName>
    </domain>
</protein>
<evidence type="ECO:0000313" key="10">
    <source>
        <dbReference type="EMBL" id="MIC88699.1"/>
    </source>
</evidence>
<evidence type="ECO:0000256" key="6">
    <source>
        <dbReference type="ARBA" id="ARBA00048142"/>
    </source>
</evidence>
<comment type="catalytic activity">
    <reaction evidence="6 7">
        <text>L-glutamate 5-semialdehyde + NAD(+) + H2O = L-glutamate + NADH + 2 H(+)</text>
        <dbReference type="Rhea" id="RHEA:30235"/>
        <dbReference type="ChEBI" id="CHEBI:15377"/>
        <dbReference type="ChEBI" id="CHEBI:15378"/>
        <dbReference type="ChEBI" id="CHEBI:29985"/>
        <dbReference type="ChEBI" id="CHEBI:57540"/>
        <dbReference type="ChEBI" id="CHEBI:57945"/>
        <dbReference type="ChEBI" id="CHEBI:58066"/>
        <dbReference type="EC" id="1.2.1.88"/>
    </reaction>
</comment>
<sequence length="569" mass="63341">MLRLTRTNLKTIMTNMMNRNNQMSSLPVITMEDFPIKNEPLLQYLKNSKERSDLEAAISKYSNVCTEIPIVIGNEEMKSSDIRYQVMPFDHSKQIAKFHLASSDLITKAIKNCLSARETWEIVPASEKITIFQKAADLISGKYRMDLNASTMLGQGKNIFQAEIDAAAELTDFLRFNVYYLKEILKYKPISENPDQILNSLRFRGIEGFVAAISPFNFTAIGGNLASSPTLMGNVVIWKPSDTAILSNYIIYKVLREAGLPPGVINFVPADGPTFGDTIVKSPDLAGINFTGSVPTFRRLWQQVGENLPIYKNFPRLVGECGGKNYHLIHPSADLQTAVACTVRAAFEYSGQKCSACSRCYVAESIWPKFKEGLLNIHSKLKLGSPLEYETFLSAVIDGRSFERIQGYIAHAKSSPNVEILAGGNCDKNKGYFIEPTIIQTKDPLERLMQEEIFGPVLTIYVYPDGEIEKLLPLIGKTSPYALTGAIFAQDREFLKSAAEKLKMTAGNFYINDKSTGAVVGQQAFGGGRLSGTNDKAGGPHYLLRWTSPQTVKEAFTPLREWSYPYMIN</sequence>
<evidence type="ECO:0000256" key="1">
    <source>
        <dbReference type="ARBA" id="ARBA00004786"/>
    </source>
</evidence>
<dbReference type="PROSITE" id="PS00070">
    <property type="entry name" value="ALDEHYDE_DEHYDR_CYS"/>
    <property type="match status" value="1"/>
</dbReference>
<dbReference type="PANTHER" id="PTHR42862:SF1">
    <property type="entry name" value="DELTA-1-PYRROLINE-5-CARBOXYLATE DEHYDROGENASE 2, ISOFORM A-RELATED"/>
    <property type="match status" value="1"/>
</dbReference>
<dbReference type="GO" id="GO:0005759">
    <property type="term" value="C:mitochondrial matrix"/>
    <property type="evidence" value="ECO:0007669"/>
    <property type="project" value="TreeGrafter"/>
</dbReference>